<dbReference type="PANTHER" id="PTHR46825:SF11">
    <property type="entry name" value="PENICILLIN-BINDING PROTEIN 4"/>
    <property type="match status" value="1"/>
</dbReference>
<keyword evidence="6" id="KW-1185">Reference proteome</keyword>
<sequence length="383" mass="39494">MKRILAMALVALATVTGSGVAQVPAGNPSADLAATLEAIRAEAGLPALAGLVVHADGSVEVAATGKRRLDGGDPVTPADRWHIGSNTKSMTAVLAARLVEAGRLSWGTTLAEAFPDLAPSMHADWRPVTLEQLLGMRAGAPEDIGNLSAWGAFWANKKPLPALRKELVAEVTAKPPVAKPGTAWAYSNPSYVMAGAMLEARTGQPWEELMREYLFAPLGLATAGFGAPPGPDQPWGHARPLVPVLLKPTPMDPAGGKADNPPALGPAGTVHLSLADYGTYLRAVVDGANGRGTLLTPESWQRLLTPGLQDYALGWGVRAAPWAGDRPALGHAGSNTMWFLNARVAPARGFAVAAASNSASGGAEGAVTKALGALIKRAEARAP</sequence>
<accession>A0A858R8Q1</accession>
<evidence type="ECO:0000259" key="4">
    <source>
        <dbReference type="Pfam" id="PF00144"/>
    </source>
</evidence>
<keyword evidence="3" id="KW-0732">Signal</keyword>
<protein>
    <submittedName>
        <fullName evidence="5">Beta-lactamase family protein</fullName>
    </submittedName>
</protein>
<dbReference type="GO" id="GO:0016020">
    <property type="term" value="C:membrane"/>
    <property type="evidence" value="ECO:0007669"/>
    <property type="project" value="UniProtKB-SubCell"/>
</dbReference>
<evidence type="ECO:0000256" key="1">
    <source>
        <dbReference type="ARBA" id="ARBA00004370"/>
    </source>
</evidence>
<gene>
    <name evidence="5" type="ORF">HHL28_12195</name>
</gene>
<organism evidence="5 6">
    <name type="scientific">Aerophototrophica crusticola</name>
    <dbReference type="NCBI Taxonomy" id="1709002"/>
    <lineage>
        <taxon>Bacteria</taxon>
        <taxon>Pseudomonadati</taxon>
        <taxon>Pseudomonadota</taxon>
        <taxon>Alphaproteobacteria</taxon>
        <taxon>Rhodospirillales</taxon>
        <taxon>Rhodospirillaceae</taxon>
        <taxon>Aerophototrophica</taxon>
    </lineage>
</organism>
<dbReference type="InterPro" id="IPR001466">
    <property type="entry name" value="Beta-lactam-related"/>
</dbReference>
<dbReference type="Gene3D" id="3.40.710.10">
    <property type="entry name" value="DD-peptidase/beta-lactamase superfamily"/>
    <property type="match status" value="1"/>
</dbReference>
<dbReference type="SUPFAM" id="SSF56601">
    <property type="entry name" value="beta-lactamase/transpeptidase-like"/>
    <property type="match status" value="1"/>
</dbReference>
<proteinExistence type="predicted"/>
<evidence type="ECO:0000256" key="2">
    <source>
        <dbReference type="ARBA" id="ARBA00023136"/>
    </source>
</evidence>
<name>A0A858R8Q1_9PROT</name>
<dbReference type="Pfam" id="PF00144">
    <property type="entry name" value="Beta-lactamase"/>
    <property type="match status" value="1"/>
</dbReference>
<dbReference type="InterPro" id="IPR050491">
    <property type="entry name" value="AmpC-like"/>
</dbReference>
<reference evidence="5" key="1">
    <citation type="submission" date="2020-04" db="EMBL/GenBank/DDBJ databases">
        <title>A desert anoxygenic phototrophic bacterium fixes CO2 using RubisCO under aerobic conditions.</title>
        <authorList>
            <person name="Tang K."/>
        </authorList>
    </citation>
    <scope>NUCLEOTIDE SEQUENCE [LARGE SCALE GENOMIC DNA]</scope>
    <source>
        <strain evidence="5">MIMtkB3</strain>
    </source>
</reference>
<feature type="chain" id="PRO_5032554582" evidence="3">
    <location>
        <begin position="22"/>
        <end position="383"/>
    </location>
</feature>
<dbReference type="Proteomes" id="UP000501891">
    <property type="component" value="Chromosome"/>
</dbReference>
<dbReference type="KEGG" id="acru:HHL28_12195"/>
<evidence type="ECO:0000313" key="5">
    <source>
        <dbReference type="EMBL" id="QJE73751.1"/>
    </source>
</evidence>
<keyword evidence="2" id="KW-0472">Membrane</keyword>
<dbReference type="PANTHER" id="PTHR46825">
    <property type="entry name" value="D-ALANYL-D-ALANINE-CARBOXYPEPTIDASE/ENDOPEPTIDASE AMPH"/>
    <property type="match status" value="1"/>
</dbReference>
<evidence type="ECO:0000256" key="3">
    <source>
        <dbReference type="SAM" id="SignalP"/>
    </source>
</evidence>
<comment type="subcellular location">
    <subcellularLocation>
        <location evidence="1">Membrane</location>
    </subcellularLocation>
</comment>
<dbReference type="InterPro" id="IPR012338">
    <property type="entry name" value="Beta-lactam/transpept-like"/>
</dbReference>
<evidence type="ECO:0000313" key="6">
    <source>
        <dbReference type="Proteomes" id="UP000501891"/>
    </source>
</evidence>
<dbReference type="EMBL" id="CP051775">
    <property type="protein sequence ID" value="QJE73751.1"/>
    <property type="molecule type" value="Genomic_DNA"/>
</dbReference>
<feature type="signal peptide" evidence="3">
    <location>
        <begin position="1"/>
        <end position="21"/>
    </location>
</feature>
<dbReference type="AlphaFoldDB" id="A0A858R8Q1"/>
<feature type="domain" description="Beta-lactamase-related" evidence="4">
    <location>
        <begin position="33"/>
        <end position="371"/>
    </location>
</feature>